<organism evidence="6 7">
    <name type="scientific">Parnassius apollo</name>
    <name type="common">Apollo butterfly</name>
    <name type="synonym">Papilio apollo</name>
    <dbReference type="NCBI Taxonomy" id="110799"/>
    <lineage>
        <taxon>Eukaryota</taxon>
        <taxon>Metazoa</taxon>
        <taxon>Ecdysozoa</taxon>
        <taxon>Arthropoda</taxon>
        <taxon>Hexapoda</taxon>
        <taxon>Insecta</taxon>
        <taxon>Pterygota</taxon>
        <taxon>Neoptera</taxon>
        <taxon>Endopterygota</taxon>
        <taxon>Lepidoptera</taxon>
        <taxon>Glossata</taxon>
        <taxon>Ditrysia</taxon>
        <taxon>Papilionoidea</taxon>
        <taxon>Papilionidae</taxon>
        <taxon>Parnassiinae</taxon>
        <taxon>Parnassini</taxon>
        <taxon>Parnassius</taxon>
        <taxon>Parnassius</taxon>
    </lineage>
</organism>
<evidence type="ECO:0000313" key="7">
    <source>
        <dbReference type="Proteomes" id="UP000691718"/>
    </source>
</evidence>
<dbReference type="AlphaFoldDB" id="A0A8S3XZ66"/>
<dbReference type="EMBL" id="CAJQZP010001466">
    <property type="protein sequence ID" value="CAG5048601.1"/>
    <property type="molecule type" value="Genomic_DNA"/>
</dbReference>
<evidence type="ECO:0000256" key="2">
    <source>
        <dbReference type="ARBA" id="ARBA00022801"/>
    </source>
</evidence>
<evidence type="ECO:0000256" key="4">
    <source>
        <dbReference type="ARBA" id="ARBA00023157"/>
    </source>
</evidence>
<dbReference type="PANTHER" id="PTHR24276">
    <property type="entry name" value="POLYSERASE-RELATED"/>
    <property type="match status" value="1"/>
</dbReference>
<keyword evidence="4" id="KW-1015">Disulfide bond</keyword>
<reference evidence="6" key="1">
    <citation type="submission" date="2021-04" db="EMBL/GenBank/DDBJ databases">
        <authorList>
            <person name="Tunstrom K."/>
        </authorList>
    </citation>
    <scope>NUCLEOTIDE SEQUENCE</scope>
</reference>
<evidence type="ECO:0000313" key="6">
    <source>
        <dbReference type="EMBL" id="CAG5048601.1"/>
    </source>
</evidence>
<gene>
    <name evidence="6" type="ORF">PAPOLLO_LOCUS24238</name>
</gene>
<keyword evidence="2" id="KW-0378">Hydrolase</keyword>
<evidence type="ECO:0000259" key="5">
    <source>
        <dbReference type="Pfam" id="PF00089"/>
    </source>
</evidence>
<name>A0A8S3XZ66_PARAO</name>
<dbReference type="GO" id="GO:0006508">
    <property type="term" value="P:proteolysis"/>
    <property type="evidence" value="ECO:0007669"/>
    <property type="project" value="UniProtKB-KW"/>
</dbReference>
<dbReference type="Pfam" id="PF00089">
    <property type="entry name" value="Trypsin"/>
    <property type="match status" value="1"/>
</dbReference>
<evidence type="ECO:0000256" key="3">
    <source>
        <dbReference type="ARBA" id="ARBA00022825"/>
    </source>
</evidence>
<evidence type="ECO:0000256" key="1">
    <source>
        <dbReference type="ARBA" id="ARBA00022670"/>
    </source>
</evidence>
<dbReference type="InterPro" id="IPR001254">
    <property type="entry name" value="Trypsin_dom"/>
</dbReference>
<dbReference type="PROSITE" id="PS00134">
    <property type="entry name" value="TRYPSIN_HIS"/>
    <property type="match status" value="1"/>
</dbReference>
<dbReference type="Proteomes" id="UP000691718">
    <property type="component" value="Unassembled WGS sequence"/>
</dbReference>
<keyword evidence="1" id="KW-0645">Protease</keyword>
<dbReference type="PANTHER" id="PTHR24276:SF98">
    <property type="entry name" value="FI18310P1-RELATED"/>
    <property type="match status" value="1"/>
</dbReference>
<comment type="caution">
    <text evidence="6">The sequence shown here is derived from an EMBL/GenBank/DDBJ whole genome shotgun (WGS) entry which is preliminary data.</text>
</comment>
<sequence length="184" mass="21024">MLSLFVWEIGGASNNSTYAFFRDLRGSRVAGARRIFGGAPAQLSEFPAVCALLDRFWSTRCSASVLSSHWALTAAHCISPFITYIKYNTRHPIYTEGNVVAIHYSYQHPEYRVLQEDSGRGMDVTLLHHDVGLVRTRDEIKLHASLPPDPLLNFRRYEPMNLFHKEVQVIPLCDIMIEKHYTKT</sequence>
<proteinExistence type="predicted"/>
<keyword evidence="3" id="KW-0720">Serine protease</keyword>
<protein>
    <submittedName>
        <fullName evidence="6">(apollo) hypothetical protein</fullName>
    </submittedName>
</protein>
<feature type="domain" description="Peptidase S1" evidence="5">
    <location>
        <begin position="35"/>
        <end position="143"/>
    </location>
</feature>
<dbReference type="InterPro" id="IPR018114">
    <property type="entry name" value="TRYPSIN_HIS"/>
</dbReference>
<dbReference type="OrthoDB" id="7475587at2759"/>
<keyword evidence="7" id="KW-1185">Reference proteome</keyword>
<dbReference type="GO" id="GO:0004252">
    <property type="term" value="F:serine-type endopeptidase activity"/>
    <property type="evidence" value="ECO:0007669"/>
    <property type="project" value="InterPro"/>
</dbReference>
<accession>A0A8S3XZ66</accession>
<dbReference type="InterPro" id="IPR050430">
    <property type="entry name" value="Peptidase_S1"/>
</dbReference>